<organism evidence="11 12">
    <name type="scientific">Corynebacterium glyciniphilum AJ 3170</name>
    <dbReference type="NCBI Taxonomy" id="1404245"/>
    <lineage>
        <taxon>Bacteria</taxon>
        <taxon>Bacillati</taxon>
        <taxon>Actinomycetota</taxon>
        <taxon>Actinomycetes</taxon>
        <taxon>Mycobacteriales</taxon>
        <taxon>Corynebacteriaceae</taxon>
        <taxon>Corynebacterium</taxon>
    </lineage>
</organism>
<dbReference type="PANTHER" id="PTHR38050:SF1">
    <property type="entry name" value="FERULOYL ESTERASE C"/>
    <property type="match status" value="1"/>
</dbReference>
<dbReference type="PROSITE" id="PS51257">
    <property type="entry name" value="PROKAR_LIPOPROTEIN"/>
    <property type="match status" value="1"/>
</dbReference>
<dbReference type="GO" id="GO:0045493">
    <property type="term" value="P:xylan catabolic process"/>
    <property type="evidence" value="ECO:0007669"/>
    <property type="project" value="UniProtKB-KW"/>
</dbReference>
<dbReference type="GO" id="GO:0005576">
    <property type="term" value="C:extracellular region"/>
    <property type="evidence" value="ECO:0007669"/>
    <property type="project" value="UniProtKB-SubCell"/>
</dbReference>
<dbReference type="RefSeq" id="WP_038548146.1">
    <property type="nucleotide sequence ID" value="NZ_CP006842.1"/>
</dbReference>
<reference evidence="11 12" key="1">
    <citation type="journal article" date="2015" name="Int. J. Syst. Evol. Microbiol.">
        <title>Revisiting Corynebacterium glyciniphilum (ex Kubota et al., 1972) sp. nov., nom. rev., isolated from putrefied banana.</title>
        <authorList>
            <person name="Al-Dilaimi A."/>
            <person name="Bednarz H."/>
            <person name="Lomker A."/>
            <person name="Niehaus K."/>
            <person name="Kalinowski J."/>
            <person name="Ruckert C."/>
        </authorList>
    </citation>
    <scope>NUCLEOTIDE SEQUENCE [LARGE SCALE GENOMIC DNA]</scope>
    <source>
        <strain evidence="11">AJ 3170</strain>
    </source>
</reference>
<dbReference type="STRING" id="1404245.CGLY_07515"/>
<comment type="subcellular location">
    <subcellularLocation>
        <location evidence="1">Secreted</location>
    </subcellularLocation>
</comment>
<evidence type="ECO:0000313" key="11">
    <source>
        <dbReference type="EMBL" id="AHW63948.1"/>
    </source>
</evidence>
<dbReference type="InterPro" id="IPR029058">
    <property type="entry name" value="AB_hydrolase_fold"/>
</dbReference>
<evidence type="ECO:0000256" key="10">
    <source>
        <dbReference type="SAM" id="SignalP"/>
    </source>
</evidence>
<keyword evidence="8" id="KW-0624">Polysaccharide degradation</keyword>
<evidence type="ECO:0000256" key="3">
    <source>
        <dbReference type="ARBA" id="ARBA00022525"/>
    </source>
</evidence>
<keyword evidence="12" id="KW-1185">Reference proteome</keyword>
<keyword evidence="4" id="KW-0858">Xylan degradation</keyword>
<dbReference type="OrthoDB" id="9767239at2"/>
<dbReference type="AlphaFoldDB" id="X5DLG2"/>
<comment type="function">
    <text evidence="9">Involved in degradation of plant cell walls. Hydrolyzes the feruloyl-arabinose ester bond in arabinoxylans, and the feruloyl-galactose ester bond in pectin. Active against paranitrophenyl-acetate, methyl ferulate and wheat arabinoxylan.</text>
</comment>
<keyword evidence="7" id="KW-0119">Carbohydrate metabolism</keyword>
<name>X5DLG2_9CORY</name>
<feature type="chain" id="PRO_5038965869" evidence="10">
    <location>
        <begin position="30"/>
        <end position="336"/>
    </location>
</feature>
<dbReference type="eggNOG" id="COG3509">
    <property type="taxonomic scope" value="Bacteria"/>
</dbReference>
<dbReference type="InterPro" id="IPR043595">
    <property type="entry name" value="FaeB/C/D"/>
</dbReference>
<dbReference type="Gene3D" id="3.40.50.1820">
    <property type="entry name" value="alpha/beta hydrolase"/>
    <property type="match status" value="1"/>
</dbReference>
<protein>
    <submittedName>
        <fullName evidence="11">Putative secreted protein</fullName>
    </submittedName>
</protein>
<evidence type="ECO:0000256" key="9">
    <source>
        <dbReference type="ARBA" id="ARBA00025250"/>
    </source>
</evidence>
<dbReference type="KEGG" id="cgy:CGLY_07515"/>
<sequence>MKRTDRARGRRGAVTGAGVGLALALLLSACTSGVPSTTDSGTVTAERNDTVSQGSYTHHATTLDGIERTWNVYTPDAGPSDGPMPVVLVVHGTGDTGDGIRSGIGPDLEREAEEHGFIVAYIDGHDNNWNECRVAGDWPAKEKDLDDVGLMRHVVDGIHHDLGHDTVDVSRTFAIGFSSGGHMVQRLAYEAPDLVSGIASVNANVPVDDNNACTDSGEPVPVIFIQSREDPMNPFDGGEVVVGAGIFAESRGEVRSAQASAEWFAERNGVSAEVSDRVRDGDAEITTWDGEFPVRLISVDHSGHSFPTTTGRWGNDNGARYDGPGAIREFFTGTYP</sequence>
<evidence type="ECO:0000256" key="7">
    <source>
        <dbReference type="ARBA" id="ARBA00023277"/>
    </source>
</evidence>
<dbReference type="SUPFAM" id="SSF53474">
    <property type="entry name" value="alpha/beta-Hydrolases"/>
    <property type="match status" value="1"/>
</dbReference>
<evidence type="ECO:0000256" key="8">
    <source>
        <dbReference type="ARBA" id="ARBA00023326"/>
    </source>
</evidence>
<dbReference type="EMBL" id="CP006842">
    <property type="protein sequence ID" value="AHW63948.1"/>
    <property type="molecule type" value="Genomic_DNA"/>
</dbReference>
<keyword evidence="5 10" id="KW-0732">Signal</keyword>
<evidence type="ECO:0000256" key="4">
    <source>
        <dbReference type="ARBA" id="ARBA00022651"/>
    </source>
</evidence>
<evidence type="ECO:0000256" key="5">
    <source>
        <dbReference type="ARBA" id="ARBA00022729"/>
    </source>
</evidence>
<gene>
    <name evidence="11" type="ORF">CGLY_07515</name>
</gene>
<keyword evidence="3" id="KW-0964">Secreted</keyword>
<keyword evidence="6" id="KW-0378">Hydrolase</keyword>
<evidence type="ECO:0000256" key="6">
    <source>
        <dbReference type="ARBA" id="ARBA00022801"/>
    </source>
</evidence>
<comment type="similarity">
    <text evidence="2">Belongs to the faeC family.</text>
</comment>
<dbReference type="Proteomes" id="UP000023703">
    <property type="component" value="Chromosome"/>
</dbReference>
<evidence type="ECO:0000256" key="2">
    <source>
        <dbReference type="ARBA" id="ARBA00010278"/>
    </source>
</evidence>
<dbReference type="HOGENOM" id="CLU_027551_4_2_11"/>
<evidence type="ECO:0000313" key="12">
    <source>
        <dbReference type="Proteomes" id="UP000023703"/>
    </source>
</evidence>
<proteinExistence type="inferred from homology"/>
<accession>X5DLG2</accession>
<dbReference type="PANTHER" id="PTHR38050">
    <property type="match status" value="1"/>
</dbReference>
<feature type="signal peptide" evidence="10">
    <location>
        <begin position="1"/>
        <end position="29"/>
    </location>
</feature>
<evidence type="ECO:0000256" key="1">
    <source>
        <dbReference type="ARBA" id="ARBA00004613"/>
    </source>
</evidence>
<dbReference type="GO" id="GO:0030600">
    <property type="term" value="F:feruloyl esterase activity"/>
    <property type="evidence" value="ECO:0007669"/>
    <property type="project" value="InterPro"/>
</dbReference>